<gene>
    <name evidence="2" type="ORF">OQI_20360</name>
</gene>
<organism evidence="2 3">
    <name type="scientific">Streptomyces pharetrae CZA14</name>
    <dbReference type="NCBI Taxonomy" id="1144883"/>
    <lineage>
        <taxon>Bacteria</taxon>
        <taxon>Bacillati</taxon>
        <taxon>Actinomycetota</taxon>
        <taxon>Actinomycetes</taxon>
        <taxon>Kitasatosporales</taxon>
        <taxon>Streptomycetaceae</taxon>
        <taxon>Streptomyces</taxon>
    </lineage>
</organism>
<protein>
    <submittedName>
        <fullName evidence="2">Uncharacterized protein</fullName>
    </submittedName>
</protein>
<evidence type="ECO:0000313" key="3">
    <source>
        <dbReference type="Proteomes" id="UP000194266"/>
    </source>
</evidence>
<evidence type="ECO:0000313" key="2">
    <source>
        <dbReference type="EMBL" id="OSZ58662.1"/>
    </source>
</evidence>
<sequence length="150" mass="15121">MPDLPPGSIIKGADTPPTVSDAQSATVTTTSTAYTTSGTDCAVVFVAPTTGRVKIFTAARMVNSSATSGSLLAPETRVGGTVGTGTVVEAPIDAIGASHYGSTFARSGVVHLLSGLTPGETYNARLLMRTSVGTDTASFASRELIVEPAT</sequence>
<dbReference type="EMBL" id="MRYD01000110">
    <property type="protein sequence ID" value="OSZ58662.1"/>
    <property type="molecule type" value="Genomic_DNA"/>
</dbReference>
<proteinExistence type="predicted"/>
<comment type="caution">
    <text evidence="2">The sequence shown here is derived from an EMBL/GenBank/DDBJ whole genome shotgun (WGS) entry which is preliminary data.</text>
</comment>
<dbReference type="RefSeq" id="WP_086170789.1">
    <property type="nucleotide sequence ID" value="NZ_MRYD01000110.1"/>
</dbReference>
<feature type="region of interest" description="Disordered" evidence="1">
    <location>
        <begin position="1"/>
        <end position="24"/>
    </location>
</feature>
<name>A0ABX3YHI6_9ACTN</name>
<reference evidence="2 3" key="1">
    <citation type="submission" date="2016-12" db="EMBL/GenBank/DDBJ databases">
        <title>Genome Mining:The Detection of Biosynthetic Gene Clusters to Aid in the Expression of Curamycin A produced by Streptomyces sp. strain CZA14.</title>
        <authorList>
            <person name="Durrell K.A."/>
            <person name="Kirby B.M."/>
            <person name="Khan W."/>
            <person name="Mthethwa T."/>
            <person name="Le Roes-Hill M."/>
        </authorList>
    </citation>
    <scope>NUCLEOTIDE SEQUENCE [LARGE SCALE GENOMIC DNA]</scope>
    <source>
        <strain evidence="2 3">CZA14</strain>
    </source>
</reference>
<evidence type="ECO:0000256" key="1">
    <source>
        <dbReference type="SAM" id="MobiDB-lite"/>
    </source>
</evidence>
<keyword evidence="3" id="KW-1185">Reference proteome</keyword>
<accession>A0ABX3YHI6</accession>
<dbReference type="Proteomes" id="UP000194266">
    <property type="component" value="Unassembled WGS sequence"/>
</dbReference>